<dbReference type="SUPFAM" id="SSF52047">
    <property type="entry name" value="RNI-like"/>
    <property type="match status" value="1"/>
</dbReference>
<dbReference type="AlphaFoldDB" id="A0A9P7JEY0"/>
<evidence type="ECO:0008006" key="3">
    <source>
        <dbReference type="Google" id="ProtNLM"/>
    </source>
</evidence>
<evidence type="ECO:0000313" key="2">
    <source>
        <dbReference type="Proteomes" id="UP000807769"/>
    </source>
</evidence>
<sequence>MTVPHHKTDTLSLSNSHFLPIHLDNPEPHVHQLPVELLQQIFLLVVSDSDLSDWPSIFKMINACTSRIFCSPPIFLTRVCHLWRVVAHSTTELWSCIQVTLPGEAKRSKPFPPCLLQCWLARSVSQPLTIRINRIRLPYRLYKYAKRKVIRGYCPLSQADFRLLEILQSESRRWETVVGASCGGEWPRSKLDTPQLKTLECSWSVLGKFNAPNLRQLRISEGMAGVLIPIYKNLRHLHLQWASPSTIRSVSVTSPNLETIVVEGLIGDCCRATRQSVTYSCLESLTLLLPWNWHWFTEIFYDLHIPVLRKLTLVGCPTKSGVDGIMDALAVTATCNLQVIDFQPTTLEDEVDVDVVEPLLSVVREILVRGVLLRCRAPHN</sequence>
<keyword evidence="2" id="KW-1185">Reference proteome</keyword>
<dbReference type="OrthoDB" id="2269034at2759"/>
<dbReference type="GeneID" id="64638021"/>
<dbReference type="EMBL" id="JABBWG010000010">
    <property type="protein sequence ID" value="KAG1819179.1"/>
    <property type="molecule type" value="Genomic_DNA"/>
</dbReference>
<dbReference type="RefSeq" id="XP_041194856.1">
    <property type="nucleotide sequence ID" value="XM_041344005.1"/>
</dbReference>
<comment type="caution">
    <text evidence="1">The sequence shown here is derived from an EMBL/GenBank/DDBJ whole genome shotgun (WGS) entry which is preliminary data.</text>
</comment>
<gene>
    <name evidence="1" type="ORF">BJ212DRAFT_76071</name>
</gene>
<protein>
    <recommendedName>
        <fullName evidence="3">F-box domain-containing protein</fullName>
    </recommendedName>
</protein>
<accession>A0A9P7JEY0</accession>
<reference evidence="1" key="1">
    <citation type="journal article" date="2020" name="New Phytol.">
        <title>Comparative genomics reveals dynamic genome evolution in host specialist ectomycorrhizal fungi.</title>
        <authorList>
            <person name="Lofgren L.A."/>
            <person name="Nguyen N.H."/>
            <person name="Vilgalys R."/>
            <person name="Ruytinx J."/>
            <person name="Liao H.L."/>
            <person name="Branco S."/>
            <person name="Kuo A."/>
            <person name="LaButti K."/>
            <person name="Lipzen A."/>
            <person name="Andreopoulos W."/>
            <person name="Pangilinan J."/>
            <person name="Riley R."/>
            <person name="Hundley H."/>
            <person name="Na H."/>
            <person name="Barry K."/>
            <person name="Grigoriev I.V."/>
            <person name="Stajich J.E."/>
            <person name="Kennedy P.G."/>
        </authorList>
    </citation>
    <scope>NUCLEOTIDE SEQUENCE</scope>
    <source>
        <strain evidence="1">MN1</strain>
    </source>
</reference>
<dbReference type="Proteomes" id="UP000807769">
    <property type="component" value="Unassembled WGS sequence"/>
</dbReference>
<organism evidence="1 2">
    <name type="scientific">Suillus subaureus</name>
    <dbReference type="NCBI Taxonomy" id="48587"/>
    <lineage>
        <taxon>Eukaryota</taxon>
        <taxon>Fungi</taxon>
        <taxon>Dikarya</taxon>
        <taxon>Basidiomycota</taxon>
        <taxon>Agaricomycotina</taxon>
        <taxon>Agaricomycetes</taxon>
        <taxon>Agaricomycetidae</taxon>
        <taxon>Boletales</taxon>
        <taxon>Suillineae</taxon>
        <taxon>Suillaceae</taxon>
        <taxon>Suillus</taxon>
    </lineage>
</organism>
<proteinExistence type="predicted"/>
<evidence type="ECO:0000313" key="1">
    <source>
        <dbReference type="EMBL" id="KAG1819179.1"/>
    </source>
</evidence>
<name>A0A9P7JEY0_9AGAM</name>